<dbReference type="GO" id="GO:0000472">
    <property type="term" value="P:endonucleolytic cleavage to generate mature 5'-end of SSU-rRNA from (SSU-rRNA, 5.8S rRNA, LSU-rRNA)"/>
    <property type="evidence" value="ECO:0007669"/>
    <property type="project" value="TreeGrafter"/>
</dbReference>
<dbReference type="PRINTS" id="PR00320">
    <property type="entry name" value="GPROTEINBRPT"/>
</dbReference>
<feature type="compositionally biased region" description="Basic residues" evidence="6">
    <location>
        <begin position="1"/>
        <end position="10"/>
    </location>
</feature>
<gene>
    <name evidence="8" type="primary">TBL3</name>
    <name evidence="8" type="ORF">A306_00010465</name>
</gene>
<feature type="repeat" description="WD" evidence="5">
    <location>
        <begin position="496"/>
        <end position="538"/>
    </location>
</feature>
<dbReference type="InterPro" id="IPR013934">
    <property type="entry name" value="Utp13_C"/>
</dbReference>
<dbReference type="InterPro" id="IPR001680">
    <property type="entry name" value="WD40_rpt"/>
</dbReference>
<feature type="repeat" description="WD" evidence="5">
    <location>
        <begin position="681"/>
        <end position="713"/>
    </location>
</feature>
<evidence type="ECO:0000313" key="8">
    <source>
        <dbReference type="EMBL" id="PKK20709.1"/>
    </source>
</evidence>
<dbReference type="KEGG" id="clv:102090686"/>
<dbReference type="GO" id="GO:0000480">
    <property type="term" value="P:endonucleolytic cleavage in 5'-ETS of tricistronic rRNA transcript (SSU-rRNA, 5.8S rRNA, LSU-rRNA)"/>
    <property type="evidence" value="ECO:0007669"/>
    <property type="project" value="TreeGrafter"/>
</dbReference>
<evidence type="ECO:0000256" key="1">
    <source>
        <dbReference type="ARBA" id="ARBA00004604"/>
    </source>
</evidence>
<feature type="domain" description="U3 small nucleolar RNA-associated protein 13 C-terminal" evidence="7">
    <location>
        <begin position="734"/>
        <end position="868"/>
    </location>
</feature>
<dbReference type="InterPro" id="IPR015943">
    <property type="entry name" value="WD40/YVTN_repeat-like_dom_sf"/>
</dbReference>
<dbReference type="InterPro" id="IPR020472">
    <property type="entry name" value="WD40_PAC1"/>
</dbReference>
<feature type="repeat" description="WD" evidence="5">
    <location>
        <begin position="136"/>
        <end position="177"/>
    </location>
</feature>
<dbReference type="PROSITE" id="PS00678">
    <property type="entry name" value="WD_REPEATS_1"/>
    <property type="match status" value="4"/>
</dbReference>
<dbReference type="PANTHER" id="PTHR19854:SF15">
    <property type="entry name" value="TRANSDUCIN BETA-LIKE PROTEIN 3"/>
    <property type="match status" value="1"/>
</dbReference>
<name>A0A2I0LTF9_COLLI</name>
<dbReference type="Gene3D" id="2.130.10.10">
    <property type="entry name" value="YVTN repeat-like/Quinoprotein amine dehydrogenase"/>
    <property type="match status" value="3"/>
</dbReference>
<dbReference type="SMART" id="SM00320">
    <property type="entry name" value="WD40"/>
    <property type="match status" value="13"/>
</dbReference>
<keyword evidence="4" id="KW-0539">Nucleus</keyword>
<dbReference type="AlphaFoldDB" id="A0A2I0LTF9"/>
<accession>A0A2I0LTF9</accession>
<evidence type="ECO:0000256" key="4">
    <source>
        <dbReference type="ARBA" id="ARBA00023242"/>
    </source>
</evidence>
<feature type="repeat" description="WD" evidence="5">
    <location>
        <begin position="555"/>
        <end position="587"/>
    </location>
</feature>
<feature type="repeat" description="WD" evidence="5">
    <location>
        <begin position="179"/>
        <end position="212"/>
    </location>
</feature>
<dbReference type="FunFam" id="2.130.10.10:FF:002453">
    <property type="entry name" value="Transducin beta like 3"/>
    <property type="match status" value="1"/>
</dbReference>
<dbReference type="STRING" id="8932.A0A2I0LTF9"/>
<dbReference type="Pfam" id="PF00400">
    <property type="entry name" value="WD40"/>
    <property type="match status" value="9"/>
</dbReference>
<proteinExistence type="predicted"/>
<feature type="repeat" description="WD" evidence="5">
    <location>
        <begin position="221"/>
        <end position="264"/>
    </location>
</feature>
<dbReference type="Proteomes" id="UP000053872">
    <property type="component" value="Unassembled WGS sequence"/>
</dbReference>
<dbReference type="PROSITE" id="PS50294">
    <property type="entry name" value="WD_REPEATS_REGION"/>
    <property type="match status" value="8"/>
</dbReference>
<feature type="region of interest" description="Disordered" evidence="6">
    <location>
        <begin position="1"/>
        <end position="74"/>
    </location>
</feature>
<dbReference type="GO" id="GO:0034511">
    <property type="term" value="F:U3 snoRNA binding"/>
    <property type="evidence" value="ECO:0007669"/>
    <property type="project" value="TreeGrafter"/>
</dbReference>
<dbReference type="Pfam" id="PF08625">
    <property type="entry name" value="Utp13"/>
    <property type="match status" value="1"/>
</dbReference>
<evidence type="ECO:0000256" key="2">
    <source>
        <dbReference type="ARBA" id="ARBA00022574"/>
    </source>
</evidence>
<dbReference type="PROSITE" id="PS50082">
    <property type="entry name" value="WD_REPEATS_2"/>
    <property type="match status" value="10"/>
</dbReference>
<dbReference type="SUPFAM" id="SSF50978">
    <property type="entry name" value="WD40 repeat-like"/>
    <property type="match status" value="2"/>
</dbReference>
<reference evidence="8 9" key="1">
    <citation type="journal article" date="2013" name="Science">
        <title>Genomic diversity and evolution of the head crest in the rock pigeon.</title>
        <authorList>
            <person name="Shapiro M.D."/>
            <person name="Kronenberg Z."/>
            <person name="Li C."/>
            <person name="Domyan E.T."/>
            <person name="Pan H."/>
            <person name="Campbell M."/>
            <person name="Tan H."/>
            <person name="Huff C.D."/>
            <person name="Hu H."/>
            <person name="Vickrey A.I."/>
            <person name="Nielsen S.C."/>
            <person name="Stringham S.A."/>
            <person name="Hu H."/>
            <person name="Willerslev E."/>
            <person name="Gilbert M.T."/>
            <person name="Yandell M."/>
            <person name="Zhang G."/>
            <person name="Wang J."/>
        </authorList>
    </citation>
    <scope>NUCLEOTIDE SEQUENCE [LARGE SCALE GENOMIC DNA]</scope>
    <source>
        <tissue evidence="8">Blood</tissue>
    </source>
</reference>
<dbReference type="InterPro" id="IPR036322">
    <property type="entry name" value="WD40_repeat_dom_sf"/>
</dbReference>
<evidence type="ECO:0000256" key="6">
    <source>
        <dbReference type="SAM" id="MobiDB-lite"/>
    </source>
</evidence>
<protein>
    <submittedName>
        <fullName evidence="8">Transducin (Beta)-like 3</fullName>
    </submittedName>
</protein>
<sequence length="881" mass="97567">MRGARRRRARLPTPNMAARHLRAPEVATFSRSNRGAPEAAGTRSQTWRRQRPSAPCARRGRAGPGGSGELPGPRGCGVTAALRVSSPPSYAVSRKIEPFYTGGRVQITRDGKFMLCPCGTRLNVIDVETGAQRSLQQDDEEEITSFALSPDDEVLVTGSRALLLKQWKWRENECVRTWRAVHVAPVASMAFDSTSTLLATGGCDSTIKIWDMIKQYCTHNLKGSSGVVHLVEFHPDISRLQLFSSSIDYKIRIWDLKSSKCVAALDGHFSAVTSLAFADGNTLVSSGRDKICMVWDLKTRESKRTIPVYESVEAAILLPEKGDFSQLGVKKQGLHLVTAGSKGVLKVWEVATAACVFTQPVPFESKEEASERSLTQCTFVPARNEIVTVSVEHNIVLYDAQTLQLRKQLAGYNDEVLDVKFVGPGDSHIVVATNSPQLKVFELATSHCQILYGHTETILALDVFRKGLMFVSCAKDKSLRVWRMNKDGRVTCVAQGLGHAHGVGAVSCSRLKENFIVTSSQDCTIKIWNIPESLTSKAKAALISSPETLHAKVTERGHNKDINSVAVSPNDKLIASGSQDRLAKLWSCSDCSLLGVFTGHKRGIWCVQFSPVDQVLATSSADGTLKLWGLRDFSCLKTFEGHDASVLKIIFVSRGAQLLSSGSDGLLKLWTIKTNECVKTLDGHEDKIWGLHSNKQDDMVVTASSDSCITLWKDVTEIEEKEAQAKQEEQIIKEQELSNLLHEKRYLKALGLAISLDRPHTVLMVVKAILKETDGRKHLEENIARLRKDQKEAVLSFLVTWNTNSRNCHEAQAVIETLLKHEAPDELLQYSGIKPAVESLLPYTERHFQRLSRLLQASMFIDFMWQNMRLADAAPQEEVTL</sequence>
<evidence type="ECO:0000256" key="3">
    <source>
        <dbReference type="ARBA" id="ARBA00022737"/>
    </source>
</evidence>
<dbReference type="GO" id="GO:0030686">
    <property type="term" value="C:90S preribosome"/>
    <property type="evidence" value="ECO:0007669"/>
    <property type="project" value="TreeGrafter"/>
</dbReference>
<evidence type="ECO:0000259" key="7">
    <source>
        <dbReference type="Pfam" id="PF08625"/>
    </source>
</evidence>
<dbReference type="FunFam" id="2.130.10.10:FF:000230">
    <property type="entry name" value="Transducin beta-like protein 3"/>
    <property type="match status" value="1"/>
</dbReference>
<evidence type="ECO:0000256" key="5">
    <source>
        <dbReference type="PROSITE-ProRule" id="PRU00221"/>
    </source>
</evidence>
<comment type="caution">
    <text evidence="8">The sequence shown here is derived from an EMBL/GenBank/DDBJ whole genome shotgun (WGS) entry which is preliminary data.</text>
</comment>
<keyword evidence="9" id="KW-1185">Reference proteome</keyword>
<comment type="subcellular location">
    <subcellularLocation>
        <location evidence="1">Nucleus</location>
        <location evidence="1">Nucleolus</location>
    </subcellularLocation>
</comment>
<feature type="repeat" description="WD" evidence="5">
    <location>
        <begin position="639"/>
        <end position="680"/>
    </location>
</feature>
<evidence type="ECO:0000313" key="9">
    <source>
        <dbReference type="Proteomes" id="UP000053872"/>
    </source>
</evidence>
<dbReference type="PANTHER" id="PTHR19854">
    <property type="entry name" value="TRANSDUCIN BETA-LIKE 3"/>
    <property type="match status" value="1"/>
</dbReference>
<dbReference type="InterPro" id="IPR019775">
    <property type="entry name" value="WD40_repeat_CS"/>
</dbReference>
<feature type="repeat" description="WD" evidence="5">
    <location>
        <begin position="265"/>
        <end position="305"/>
    </location>
</feature>
<dbReference type="InParanoid" id="A0A2I0LTF9"/>
<feature type="repeat" description="WD" evidence="5">
    <location>
        <begin position="597"/>
        <end position="638"/>
    </location>
</feature>
<organism evidence="8 9">
    <name type="scientific">Columba livia</name>
    <name type="common">Rock dove</name>
    <dbReference type="NCBI Taxonomy" id="8932"/>
    <lineage>
        <taxon>Eukaryota</taxon>
        <taxon>Metazoa</taxon>
        <taxon>Chordata</taxon>
        <taxon>Craniata</taxon>
        <taxon>Vertebrata</taxon>
        <taxon>Euteleostomi</taxon>
        <taxon>Archelosauria</taxon>
        <taxon>Archosauria</taxon>
        <taxon>Dinosauria</taxon>
        <taxon>Saurischia</taxon>
        <taxon>Theropoda</taxon>
        <taxon>Coelurosauria</taxon>
        <taxon>Aves</taxon>
        <taxon>Neognathae</taxon>
        <taxon>Neoaves</taxon>
        <taxon>Columbimorphae</taxon>
        <taxon>Columbiformes</taxon>
        <taxon>Columbidae</taxon>
        <taxon>Columba</taxon>
    </lineage>
</organism>
<dbReference type="OrthoDB" id="5414888at2759"/>
<dbReference type="CDD" id="cd00200">
    <property type="entry name" value="WD40"/>
    <property type="match status" value="2"/>
</dbReference>
<dbReference type="EMBL" id="AKCR02000102">
    <property type="protein sequence ID" value="PKK20709.1"/>
    <property type="molecule type" value="Genomic_DNA"/>
</dbReference>
<keyword evidence="2 5" id="KW-0853">WD repeat</keyword>
<keyword evidence="3" id="KW-0677">Repeat</keyword>
<dbReference type="GO" id="GO:0032040">
    <property type="term" value="C:small-subunit processome"/>
    <property type="evidence" value="ECO:0007669"/>
    <property type="project" value="InterPro"/>
</dbReference>
<feature type="repeat" description="WD" evidence="5">
    <location>
        <begin position="451"/>
        <end position="492"/>
    </location>
</feature>